<name>A0A4Y8R7J3_9HYPH</name>
<keyword evidence="2" id="KW-1277">Toxin-antitoxin system</keyword>
<protein>
    <submittedName>
        <fullName evidence="3">Type II toxin-antitoxin system ParD family antitoxin</fullName>
    </submittedName>
</protein>
<evidence type="ECO:0000313" key="4">
    <source>
        <dbReference type="Proteomes" id="UP000298179"/>
    </source>
</evidence>
<dbReference type="PANTHER" id="PTHR36582:SF2">
    <property type="entry name" value="ANTITOXIN PARD"/>
    <property type="match status" value="1"/>
</dbReference>
<dbReference type="GO" id="GO:0006355">
    <property type="term" value="P:regulation of DNA-templated transcription"/>
    <property type="evidence" value="ECO:0007669"/>
    <property type="project" value="InterPro"/>
</dbReference>
<sequence>MVLNHIRRCLMASVTIGEHYERMLQSMIESGRYATASEVIRDGLRLVEEREQIREAKLEALRRMIAEGDDSGAAEPLDMAAIKAEARRKRNEKKVQS</sequence>
<reference evidence="3 4" key="1">
    <citation type="submission" date="2019-03" db="EMBL/GenBank/DDBJ databases">
        <title>Jiella endophytica sp. nov., a novel endophytic bacterium isolated from root of Ficus microcarpa Linn. f.</title>
        <authorList>
            <person name="Tuo L."/>
        </authorList>
    </citation>
    <scope>NUCLEOTIDE SEQUENCE [LARGE SCALE GENOMIC DNA]</scope>
    <source>
        <strain evidence="3 4">CBS5Q-3</strain>
    </source>
</reference>
<dbReference type="OrthoDB" id="9815501at2"/>
<keyword evidence="4" id="KW-1185">Reference proteome</keyword>
<accession>A0A4Y8R7J3</accession>
<organism evidence="3 4">
    <name type="scientific">Jiella endophytica</name>
    <dbReference type="NCBI Taxonomy" id="2558362"/>
    <lineage>
        <taxon>Bacteria</taxon>
        <taxon>Pseudomonadati</taxon>
        <taxon>Pseudomonadota</taxon>
        <taxon>Alphaproteobacteria</taxon>
        <taxon>Hyphomicrobiales</taxon>
        <taxon>Aurantimonadaceae</taxon>
        <taxon>Jiella</taxon>
    </lineage>
</organism>
<evidence type="ECO:0000313" key="3">
    <source>
        <dbReference type="EMBL" id="TFF17195.1"/>
    </source>
</evidence>
<dbReference type="Gene3D" id="6.10.10.120">
    <property type="entry name" value="Antitoxin ParD1-like"/>
    <property type="match status" value="1"/>
</dbReference>
<proteinExistence type="inferred from homology"/>
<dbReference type="PANTHER" id="PTHR36582">
    <property type="entry name" value="ANTITOXIN PARD"/>
    <property type="match status" value="1"/>
</dbReference>
<dbReference type="NCBIfam" id="TIGR02606">
    <property type="entry name" value="antidote_CC2985"/>
    <property type="match status" value="1"/>
</dbReference>
<evidence type="ECO:0000256" key="2">
    <source>
        <dbReference type="ARBA" id="ARBA00022649"/>
    </source>
</evidence>
<dbReference type="Pfam" id="PF03693">
    <property type="entry name" value="ParD_antitoxin"/>
    <property type="match status" value="1"/>
</dbReference>
<dbReference type="Proteomes" id="UP000298179">
    <property type="component" value="Unassembled WGS sequence"/>
</dbReference>
<dbReference type="InterPro" id="IPR038296">
    <property type="entry name" value="ParD_sf"/>
</dbReference>
<dbReference type="AlphaFoldDB" id="A0A4Y8R7J3"/>
<dbReference type="InterPro" id="IPR022789">
    <property type="entry name" value="ParD"/>
</dbReference>
<evidence type="ECO:0000256" key="1">
    <source>
        <dbReference type="ARBA" id="ARBA00008580"/>
    </source>
</evidence>
<dbReference type="InterPro" id="IPR010985">
    <property type="entry name" value="Ribbon_hlx_hlx"/>
</dbReference>
<comment type="similarity">
    <text evidence="1">Belongs to the ParD antitoxin family.</text>
</comment>
<comment type="caution">
    <text evidence="3">The sequence shown here is derived from an EMBL/GenBank/DDBJ whole genome shotgun (WGS) entry which is preliminary data.</text>
</comment>
<dbReference type="EMBL" id="SOZD01000022">
    <property type="protein sequence ID" value="TFF17195.1"/>
    <property type="molecule type" value="Genomic_DNA"/>
</dbReference>
<gene>
    <name evidence="3" type="ORF">E3C22_24265</name>
</gene>
<dbReference type="SUPFAM" id="SSF47598">
    <property type="entry name" value="Ribbon-helix-helix"/>
    <property type="match status" value="1"/>
</dbReference>